<dbReference type="OrthoDB" id="6433154at2759"/>
<dbReference type="Proteomes" id="UP000887116">
    <property type="component" value="Unassembled WGS sequence"/>
</dbReference>
<reference evidence="1" key="1">
    <citation type="submission" date="2020-07" db="EMBL/GenBank/DDBJ databases">
        <title>Multicomponent nature underlies the extraordinary mechanical properties of spider dragline silk.</title>
        <authorList>
            <person name="Kono N."/>
            <person name="Nakamura H."/>
            <person name="Mori M."/>
            <person name="Yoshida Y."/>
            <person name="Ohtoshi R."/>
            <person name="Malay A.D."/>
            <person name="Moran D.A.P."/>
            <person name="Tomita M."/>
            <person name="Numata K."/>
            <person name="Arakawa K."/>
        </authorList>
    </citation>
    <scope>NUCLEOTIDE SEQUENCE</scope>
</reference>
<dbReference type="EMBL" id="BMAO01015212">
    <property type="protein sequence ID" value="GFR00237.1"/>
    <property type="molecule type" value="Genomic_DNA"/>
</dbReference>
<protein>
    <submittedName>
        <fullName evidence="1">Uncharacterized protein</fullName>
    </submittedName>
</protein>
<comment type="caution">
    <text evidence="1">The sequence shown here is derived from an EMBL/GenBank/DDBJ whole genome shotgun (WGS) entry which is preliminary data.</text>
</comment>
<keyword evidence="2" id="KW-1185">Reference proteome</keyword>
<dbReference type="AlphaFoldDB" id="A0A8X6L9A1"/>
<proteinExistence type="predicted"/>
<evidence type="ECO:0000313" key="2">
    <source>
        <dbReference type="Proteomes" id="UP000887116"/>
    </source>
</evidence>
<evidence type="ECO:0000313" key="1">
    <source>
        <dbReference type="EMBL" id="GFR00237.1"/>
    </source>
</evidence>
<name>A0A8X6L9A1_TRICU</name>
<accession>A0A8X6L9A1</accession>
<gene>
    <name evidence="1" type="primary">AVEN_84976_1</name>
    <name evidence="1" type="ORF">TNCT_623431</name>
</gene>
<organism evidence="1 2">
    <name type="scientific">Trichonephila clavata</name>
    <name type="common">Joro spider</name>
    <name type="synonym">Nephila clavata</name>
    <dbReference type="NCBI Taxonomy" id="2740835"/>
    <lineage>
        <taxon>Eukaryota</taxon>
        <taxon>Metazoa</taxon>
        <taxon>Ecdysozoa</taxon>
        <taxon>Arthropoda</taxon>
        <taxon>Chelicerata</taxon>
        <taxon>Arachnida</taxon>
        <taxon>Araneae</taxon>
        <taxon>Araneomorphae</taxon>
        <taxon>Entelegynae</taxon>
        <taxon>Araneoidea</taxon>
        <taxon>Nephilidae</taxon>
        <taxon>Trichonephila</taxon>
    </lineage>
</organism>
<sequence length="96" mass="10450">MCCCVTSNFSDLLSLEKLMVNIPISGLSGCAVTAKKKIHSQITNENRSFNAGVDFLTVPKITDFLPSTSLDISKLGIPSDIKLADPLFFKPGRLIY</sequence>